<evidence type="ECO:0000313" key="2">
    <source>
        <dbReference type="Proteomes" id="UP000031307"/>
    </source>
</evidence>
<comment type="caution">
    <text evidence="1">The sequence shown here is derived from an EMBL/GenBank/DDBJ whole genome shotgun (WGS) entry which is preliminary data.</text>
</comment>
<protein>
    <submittedName>
        <fullName evidence="1">Uncharacterized protein</fullName>
    </submittedName>
</protein>
<accession>A0A0C1C1Z7</accession>
<organism evidence="1 2">
    <name type="scientific">Parachlamydia acanthamoebae</name>
    <dbReference type="NCBI Taxonomy" id="83552"/>
    <lineage>
        <taxon>Bacteria</taxon>
        <taxon>Pseudomonadati</taxon>
        <taxon>Chlamydiota</taxon>
        <taxon>Chlamydiia</taxon>
        <taxon>Parachlamydiales</taxon>
        <taxon>Parachlamydiaceae</taxon>
        <taxon>Parachlamydia</taxon>
    </lineage>
</organism>
<dbReference type="PATRIC" id="fig|83552.4.peg.1263"/>
<proteinExistence type="predicted"/>
<gene>
    <name evidence="1" type="ORF">DB43_GD00520</name>
</gene>
<evidence type="ECO:0000313" key="1">
    <source>
        <dbReference type="EMBL" id="KIA77621.1"/>
    </source>
</evidence>
<name>A0A0C1C1Z7_9BACT</name>
<reference evidence="1 2" key="1">
    <citation type="journal article" date="2014" name="Mol. Biol. Evol.">
        <title>Massive expansion of Ubiquitination-related gene families within the Chlamydiae.</title>
        <authorList>
            <person name="Domman D."/>
            <person name="Collingro A."/>
            <person name="Lagkouvardos I."/>
            <person name="Gehre L."/>
            <person name="Weinmaier T."/>
            <person name="Rattei T."/>
            <person name="Subtil A."/>
            <person name="Horn M."/>
        </authorList>
    </citation>
    <scope>NUCLEOTIDE SEQUENCE [LARGE SCALE GENOMIC DNA]</scope>
    <source>
        <strain evidence="1 2">OEW1</strain>
    </source>
</reference>
<dbReference type="AlphaFoldDB" id="A0A0C1C1Z7"/>
<dbReference type="EMBL" id="JSAM01000073">
    <property type="protein sequence ID" value="KIA77621.1"/>
    <property type="molecule type" value="Genomic_DNA"/>
</dbReference>
<dbReference type="Proteomes" id="UP000031307">
    <property type="component" value="Unassembled WGS sequence"/>
</dbReference>
<sequence>MSRIHSQYAGLTIHLADHFHQIHFKLYARSKKQKTRYENFPNHS</sequence>